<dbReference type="PRINTS" id="PR00237">
    <property type="entry name" value="GPCRRHODOPSN"/>
</dbReference>
<keyword evidence="4 10" id="KW-1133">Transmembrane helix</keyword>
<feature type="transmembrane region" description="Helical" evidence="10">
    <location>
        <begin position="232"/>
        <end position="256"/>
    </location>
</feature>
<keyword evidence="13" id="KW-1185">Reference proteome</keyword>
<keyword evidence="7 9" id="KW-0675">Receptor</keyword>
<evidence type="ECO:0000256" key="1">
    <source>
        <dbReference type="ARBA" id="ARBA00004141"/>
    </source>
</evidence>
<evidence type="ECO:0000256" key="3">
    <source>
        <dbReference type="ARBA" id="ARBA00022692"/>
    </source>
</evidence>
<proteinExistence type="inferred from homology"/>
<evidence type="ECO:0000313" key="13">
    <source>
        <dbReference type="Proteomes" id="UP001153620"/>
    </source>
</evidence>
<dbReference type="PROSITE" id="PS00237">
    <property type="entry name" value="G_PROTEIN_RECEP_F1_1"/>
    <property type="match status" value="1"/>
</dbReference>
<feature type="transmembrane region" description="Helical" evidence="10">
    <location>
        <begin position="352"/>
        <end position="373"/>
    </location>
</feature>
<feature type="transmembrane region" description="Helical" evidence="10">
    <location>
        <begin position="125"/>
        <end position="152"/>
    </location>
</feature>
<dbReference type="Gene3D" id="1.20.1070.10">
    <property type="entry name" value="Rhodopsin 7-helix transmembrane proteins"/>
    <property type="match status" value="1"/>
</dbReference>
<name>A0A9N9S3W8_9DIPT</name>
<feature type="transmembrane region" description="Helical" evidence="10">
    <location>
        <begin position="319"/>
        <end position="340"/>
    </location>
</feature>
<dbReference type="Proteomes" id="UP001153620">
    <property type="component" value="Chromosome 3"/>
</dbReference>
<keyword evidence="8 9" id="KW-0807">Transducer</keyword>
<feature type="domain" description="G-protein coupled receptors family 1 profile" evidence="11">
    <location>
        <begin position="73"/>
        <end position="373"/>
    </location>
</feature>
<evidence type="ECO:0000256" key="10">
    <source>
        <dbReference type="SAM" id="Phobius"/>
    </source>
</evidence>
<evidence type="ECO:0000256" key="6">
    <source>
        <dbReference type="ARBA" id="ARBA00023136"/>
    </source>
</evidence>
<evidence type="ECO:0000256" key="7">
    <source>
        <dbReference type="ARBA" id="ARBA00023170"/>
    </source>
</evidence>
<dbReference type="Pfam" id="PF00001">
    <property type="entry name" value="7tm_1"/>
    <property type="match status" value="1"/>
</dbReference>
<keyword evidence="6 10" id="KW-0472">Membrane</keyword>
<dbReference type="CDD" id="cd00637">
    <property type="entry name" value="7tm_classA_rhodopsin-like"/>
    <property type="match status" value="1"/>
</dbReference>
<reference evidence="12" key="1">
    <citation type="submission" date="2022-01" db="EMBL/GenBank/DDBJ databases">
        <authorList>
            <person name="King R."/>
        </authorList>
    </citation>
    <scope>NUCLEOTIDE SEQUENCE</scope>
</reference>
<dbReference type="PROSITE" id="PS50262">
    <property type="entry name" value="G_PROTEIN_RECEP_F1_2"/>
    <property type="match status" value="1"/>
</dbReference>
<feature type="transmembrane region" description="Helical" evidence="10">
    <location>
        <begin position="173"/>
        <end position="200"/>
    </location>
</feature>
<dbReference type="SUPFAM" id="SSF81321">
    <property type="entry name" value="Family A G protein-coupled receptor-like"/>
    <property type="match status" value="1"/>
</dbReference>
<dbReference type="OrthoDB" id="5957382at2759"/>
<dbReference type="AlphaFoldDB" id="A0A9N9S3W8"/>
<keyword evidence="5 9" id="KW-0297">G-protein coupled receptor</keyword>
<reference evidence="12" key="2">
    <citation type="submission" date="2022-10" db="EMBL/GenBank/DDBJ databases">
        <authorList>
            <consortium name="ENA_rothamsted_submissions"/>
            <consortium name="culmorum"/>
            <person name="King R."/>
        </authorList>
    </citation>
    <scope>NUCLEOTIDE SEQUENCE</scope>
</reference>
<comment type="subcellular location">
    <subcellularLocation>
        <location evidence="1">Membrane</location>
        <topology evidence="1">Multi-pass membrane protein</topology>
    </subcellularLocation>
</comment>
<protein>
    <recommendedName>
        <fullName evidence="11">G-protein coupled receptors family 1 profile domain-containing protein</fullName>
    </recommendedName>
</protein>
<evidence type="ECO:0000256" key="9">
    <source>
        <dbReference type="RuleBase" id="RU000688"/>
    </source>
</evidence>
<evidence type="ECO:0000313" key="12">
    <source>
        <dbReference type="EMBL" id="CAG9808817.1"/>
    </source>
</evidence>
<evidence type="ECO:0000256" key="4">
    <source>
        <dbReference type="ARBA" id="ARBA00022989"/>
    </source>
</evidence>
<evidence type="ECO:0000256" key="2">
    <source>
        <dbReference type="ARBA" id="ARBA00010663"/>
    </source>
</evidence>
<feature type="transmembrane region" description="Helical" evidence="10">
    <location>
        <begin position="57"/>
        <end position="80"/>
    </location>
</feature>
<comment type="similarity">
    <text evidence="2 9">Belongs to the G-protein coupled receptor 1 family.</text>
</comment>
<feature type="transmembrane region" description="Helical" evidence="10">
    <location>
        <begin position="92"/>
        <end position="113"/>
    </location>
</feature>
<dbReference type="EMBL" id="OU895879">
    <property type="protein sequence ID" value="CAG9808817.1"/>
    <property type="molecule type" value="Genomic_DNA"/>
</dbReference>
<evidence type="ECO:0000256" key="8">
    <source>
        <dbReference type="ARBA" id="ARBA00023224"/>
    </source>
</evidence>
<dbReference type="GO" id="GO:0008188">
    <property type="term" value="F:neuropeptide receptor activity"/>
    <property type="evidence" value="ECO:0007669"/>
    <property type="project" value="TreeGrafter"/>
</dbReference>
<evidence type="ECO:0000256" key="5">
    <source>
        <dbReference type="ARBA" id="ARBA00023040"/>
    </source>
</evidence>
<keyword evidence="3 9" id="KW-0812">Transmembrane</keyword>
<gene>
    <name evidence="12" type="ORF">CHIRRI_LOCUS11653</name>
</gene>
<accession>A0A9N9S3W8</accession>
<sequence>MVHNIDLFCNHSNSIDFKINFADIQKNVSRFDEDVLDASFVIVWETAVMPLSKGERILFFVLTTIICTVAYLGNVLVLYVNFTRKQRLLFRTCLISLAVSDIMYVQVTSVVYLPRLFISQSALWVLGSLACAVLPFLQTLAILVNSILLVCIAMDRYMAVVRIAKSQWEPGKLFCFTCCVLIWGMAAGISSPMIAIYQFYKLYVVPLPKDEDEELTYYIGNICASSKDQNSYFFSIIFSFIFVPLVITFIWMNTVVAREIWNRRHQNNKVVASNPTNSMPSMPSSIPSSNVNSQSSTTLNEMPTGCSERKQRQERLFRVILLLMSIFFICRLPTWMYLIYQLNSMSTDHYYWHLYFSFGNLALLNCALNPYLYSFMSETIKVFSFLGNIIRSLFYSVCNFFHKKQ</sequence>
<organism evidence="12 13">
    <name type="scientific">Chironomus riparius</name>
    <dbReference type="NCBI Taxonomy" id="315576"/>
    <lineage>
        <taxon>Eukaryota</taxon>
        <taxon>Metazoa</taxon>
        <taxon>Ecdysozoa</taxon>
        <taxon>Arthropoda</taxon>
        <taxon>Hexapoda</taxon>
        <taxon>Insecta</taxon>
        <taxon>Pterygota</taxon>
        <taxon>Neoptera</taxon>
        <taxon>Endopterygota</taxon>
        <taxon>Diptera</taxon>
        <taxon>Nematocera</taxon>
        <taxon>Chironomoidea</taxon>
        <taxon>Chironomidae</taxon>
        <taxon>Chironominae</taxon>
        <taxon>Chironomus</taxon>
    </lineage>
</organism>
<dbReference type="PANTHER" id="PTHR24238">
    <property type="entry name" value="G-PROTEIN COUPLED RECEPTOR"/>
    <property type="match status" value="1"/>
</dbReference>
<dbReference type="InterPro" id="IPR000276">
    <property type="entry name" value="GPCR_Rhodpsn"/>
</dbReference>
<dbReference type="GO" id="GO:0005886">
    <property type="term" value="C:plasma membrane"/>
    <property type="evidence" value="ECO:0007669"/>
    <property type="project" value="TreeGrafter"/>
</dbReference>
<evidence type="ECO:0000259" key="11">
    <source>
        <dbReference type="PROSITE" id="PS50262"/>
    </source>
</evidence>
<dbReference type="PANTHER" id="PTHR24238:SF58">
    <property type="entry name" value="FI22604P1"/>
    <property type="match status" value="1"/>
</dbReference>
<dbReference type="InterPro" id="IPR017452">
    <property type="entry name" value="GPCR_Rhodpsn_7TM"/>
</dbReference>